<dbReference type="STRING" id="456.Ljor_0621"/>
<protein>
    <submittedName>
        <fullName evidence="1">Uncharacterized protein</fullName>
    </submittedName>
</protein>
<dbReference type="PATRIC" id="fig|456.5.peg.656"/>
<name>A0A0W0V863_9GAMM</name>
<evidence type="ECO:0000313" key="1">
    <source>
        <dbReference type="EMBL" id="KTD16315.1"/>
    </source>
</evidence>
<dbReference type="RefSeq" id="WP_058470178.1">
    <property type="nucleotide sequence ID" value="NZ_CAAAIC010000004.1"/>
</dbReference>
<keyword evidence="2" id="KW-1185">Reference proteome</keyword>
<dbReference type="AlphaFoldDB" id="A0A0W0V863"/>
<sequence>MKVSQVREWLQYYDLNKGKFRILVDEKHIRELRQFSDSLANRNDNDDLNEVELLNLAKICSGKRTWNGSQSSITLDELAKFLGGRDALIQLRRSALLNVSNLKLLMNSQYPNALSSLIVLLKGKYNEEFFEDFSKDANLVTIEPRLPYITSLVEELRTPSKTALMLVAQSKDSESMLDTVLLLTQHKFDESDWECLPLSEDIAQIYEVLNLLVDADRGLLPQYFKRICQLGNLNKFLLPILKELARSKDNITSTALDKLLSSVGVKSLEIQAKWIKVFDENGWDIQSNLPAIIFTIDLGNIKVLDASISILNRFRLNKDSAQAVFDVLFHNPEYYSILREMDYMYMLMPKTDANIIFRTPLSAEKMAKGIMILEKASIGNPKYKEILSIHHEEAESLAYLFKQLAQLGNLDEFHMEMVLKHPENASIAGGILKQLLANHISKIEDKCSLYESLYARNVLNLEFQDLLADLNKAKLLTVPNLNKILEHVGLFRTIASACCCLAQSEQLNQSNLELILEDPKRALIIAELLGGKPRIDNKEDLDEGAKDYGQVLRAARYLALGQRGYAFFGYPKKPKERQVQRFCELSHQDSSIFELQFQLEQQKALLIKIAAMCGNGYLEVESKEATATNVFQNMMI</sequence>
<dbReference type="Proteomes" id="UP000055035">
    <property type="component" value="Unassembled WGS sequence"/>
</dbReference>
<gene>
    <name evidence="1" type="ORF">Ljor_0621</name>
</gene>
<dbReference type="EMBL" id="LNYJ01000011">
    <property type="protein sequence ID" value="KTD16315.1"/>
    <property type="molecule type" value="Genomic_DNA"/>
</dbReference>
<evidence type="ECO:0000313" key="2">
    <source>
        <dbReference type="Proteomes" id="UP000055035"/>
    </source>
</evidence>
<dbReference type="OrthoDB" id="5651004at2"/>
<reference evidence="1 2" key="1">
    <citation type="submission" date="2015-11" db="EMBL/GenBank/DDBJ databases">
        <title>Genomic analysis of 38 Legionella species identifies large and diverse effector repertoires.</title>
        <authorList>
            <person name="Burstein D."/>
            <person name="Amaro F."/>
            <person name="Zusman T."/>
            <person name="Lifshitz Z."/>
            <person name="Cohen O."/>
            <person name="Gilbert J.A."/>
            <person name="Pupko T."/>
            <person name="Shuman H.A."/>
            <person name="Segal G."/>
        </authorList>
    </citation>
    <scope>NUCLEOTIDE SEQUENCE [LARGE SCALE GENOMIC DNA]</scope>
    <source>
        <strain evidence="1 2">BL-540</strain>
    </source>
</reference>
<organism evidence="1 2">
    <name type="scientific">Legionella jordanis</name>
    <dbReference type="NCBI Taxonomy" id="456"/>
    <lineage>
        <taxon>Bacteria</taxon>
        <taxon>Pseudomonadati</taxon>
        <taxon>Pseudomonadota</taxon>
        <taxon>Gammaproteobacteria</taxon>
        <taxon>Legionellales</taxon>
        <taxon>Legionellaceae</taxon>
        <taxon>Legionella</taxon>
    </lineage>
</organism>
<proteinExistence type="predicted"/>
<accession>A0A0W0V863</accession>
<comment type="caution">
    <text evidence="1">The sequence shown here is derived from an EMBL/GenBank/DDBJ whole genome shotgun (WGS) entry which is preliminary data.</text>
</comment>